<keyword evidence="2" id="KW-1185">Reference proteome</keyword>
<evidence type="ECO:0000313" key="1">
    <source>
        <dbReference type="EMBL" id="MZR13733.1"/>
    </source>
</evidence>
<accession>A0A845M865</accession>
<dbReference type="RefSeq" id="WP_161351869.1">
    <property type="nucleotide sequence ID" value="NZ_WTUX01000014.1"/>
</dbReference>
<gene>
    <name evidence="1" type="ORF">GQE99_11970</name>
</gene>
<protein>
    <submittedName>
        <fullName evidence="1">Uncharacterized protein</fullName>
    </submittedName>
</protein>
<dbReference type="AlphaFoldDB" id="A0A845M865"/>
<reference evidence="1 2" key="1">
    <citation type="submission" date="2019-12" db="EMBL/GenBank/DDBJ databases">
        <title>Maritimibacter sp. nov. sp. isolated from sea sand.</title>
        <authorList>
            <person name="Kim J."/>
            <person name="Jeong S.E."/>
            <person name="Jung H.S."/>
            <person name="Jeon C.O."/>
        </authorList>
    </citation>
    <scope>NUCLEOTIDE SEQUENCE [LARGE SCALE GENOMIC DNA]</scope>
    <source>
        <strain evidence="1 2">DP07</strain>
    </source>
</reference>
<sequence length="104" mass="11839">MELVYPINFIGHDKWMQSVYDPRLSQGDVITRDGEVIGAWRALGYDPNDEYSAGLFEFTAFGEDSATFTERLAMLGVLMSRGFALSKLSRTVRDWYEANNPEFS</sequence>
<name>A0A845M865_9RHOB</name>
<comment type="caution">
    <text evidence="1">The sequence shown here is derived from an EMBL/GenBank/DDBJ whole genome shotgun (WGS) entry which is preliminary data.</text>
</comment>
<dbReference type="Proteomes" id="UP000467322">
    <property type="component" value="Unassembled WGS sequence"/>
</dbReference>
<evidence type="ECO:0000313" key="2">
    <source>
        <dbReference type="Proteomes" id="UP000467322"/>
    </source>
</evidence>
<dbReference type="EMBL" id="WTUX01000014">
    <property type="protein sequence ID" value="MZR13733.1"/>
    <property type="molecule type" value="Genomic_DNA"/>
</dbReference>
<organism evidence="1 2">
    <name type="scientific">Maritimibacter harenae</name>
    <dbReference type="NCBI Taxonomy" id="2606218"/>
    <lineage>
        <taxon>Bacteria</taxon>
        <taxon>Pseudomonadati</taxon>
        <taxon>Pseudomonadota</taxon>
        <taxon>Alphaproteobacteria</taxon>
        <taxon>Rhodobacterales</taxon>
        <taxon>Roseobacteraceae</taxon>
        <taxon>Maritimibacter</taxon>
    </lineage>
</organism>
<proteinExistence type="predicted"/>